<comment type="similarity">
    <text evidence="1">Belongs to the glycosyltransferase 34 family.</text>
</comment>
<dbReference type="eggNOG" id="KOG4748">
    <property type="taxonomic scope" value="Eukaryota"/>
</dbReference>
<dbReference type="GO" id="GO:0000032">
    <property type="term" value="P:cell wall mannoprotein biosynthetic process"/>
    <property type="evidence" value="ECO:0007669"/>
    <property type="project" value="EnsemblFungi"/>
</dbReference>
<gene>
    <name evidence="5" type="primary">KNAG0A04110</name>
    <name evidence="5" type="ordered locus">KNAG_0A04110</name>
</gene>
<evidence type="ECO:0000256" key="1">
    <source>
        <dbReference type="ARBA" id="ARBA00005664"/>
    </source>
</evidence>
<dbReference type="OrthoDB" id="407658at2759"/>
<dbReference type="GO" id="GO:0006487">
    <property type="term" value="P:protein N-linked glycosylation"/>
    <property type="evidence" value="ECO:0007669"/>
    <property type="project" value="EnsemblFungi"/>
</dbReference>
<keyword evidence="3" id="KW-0808">Transferase</keyword>
<dbReference type="InterPro" id="IPR029044">
    <property type="entry name" value="Nucleotide-diphossugar_trans"/>
</dbReference>
<dbReference type="GeneID" id="34523725"/>
<keyword evidence="6" id="KW-1185">Reference proteome</keyword>
<reference evidence="5 6" key="1">
    <citation type="journal article" date="2011" name="Proc. Natl. Acad. Sci. U.S.A.">
        <title>Evolutionary erosion of yeast sex chromosomes by mating-type switching accidents.</title>
        <authorList>
            <person name="Gordon J.L."/>
            <person name="Armisen D."/>
            <person name="Proux-Wera E."/>
            <person name="Oheigeartaigh S.S."/>
            <person name="Byrne K.P."/>
            <person name="Wolfe K.H."/>
        </authorList>
    </citation>
    <scope>NUCLEOTIDE SEQUENCE [LARGE SCALE GENOMIC DNA]</scope>
    <source>
        <strain evidence="6">ATCC MYA-139 / BCRC 22969 / CBS 8797 / CCRC 22969 / KCTC 17520 / NBRC 10181 / NCYC 3082</strain>
    </source>
</reference>
<dbReference type="PANTHER" id="PTHR31306">
    <property type="entry name" value="ALPHA-1,6-MANNOSYLTRANSFERASE MNN11-RELATED"/>
    <property type="match status" value="1"/>
</dbReference>
<dbReference type="AlphaFoldDB" id="J7QZY2"/>
<dbReference type="Pfam" id="PF05637">
    <property type="entry name" value="Glyco_transf_34"/>
    <property type="match status" value="1"/>
</dbReference>
<dbReference type="KEGG" id="kng:KNAG_0A04110"/>
<evidence type="ECO:0000256" key="2">
    <source>
        <dbReference type="ARBA" id="ARBA00022676"/>
    </source>
</evidence>
<dbReference type="Proteomes" id="UP000006310">
    <property type="component" value="Chromosome 1"/>
</dbReference>
<dbReference type="GO" id="GO:0000009">
    <property type="term" value="F:alpha-1,6-mannosyltransferase activity"/>
    <property type="evidence" value="ECO:0007669"/>
    <property type="project" value="EnsemblFungi"/>
</dbReference>
<dbReference type="RefSeq" id="XP_022462336.1">
    <property type="nucleotide sequence ID" value="XM_022608440.1"/>
</dbReference>
<dbReference type="PANTHER" id="PTHR31306:SF5">
    <property type="entry name" value="ALPHA-1,6-MANNOSYLTRANSFERASE MNN10-RELATED"/>
    <property type="match status" value="1"/>
</dbReference>
<keyword evidence="4" id="KW-0812">Transmembrane</keyword>
<dbReference type="HOGENOM" id="CLU_021434_2_1_1"/>
<sequence>MSVLPYYTEGEDDEEKKKKTLYRNPLLTPFRLLSHRVQNMLGNSTNTCRVLLFFAFVVTFFYFWTGEDTTTVSHLTGGADDSQTPPPLMSRKNSPWWSLAPEKTPRFVIILAANEGGGVLRWKNEQEWAIEKISIENKKSYAKRHGYGLTIKDLTTSKRYSHEYREGWQKVDILKQTFREFPDTEWFWWLDLDTLIMEPDRSLESHIFSRLDRILDRTLESFNPLELETDLPYVDYTQEADLLITQDCGGFNLGSFLIRKSDWSKALLDIWWDPVLYEQKHMMWEHREQDALETLYASQGWIRSKVGFLPLRIINSFPPGACSEFRDDPRYFYEEKTRDFVVNMAGCNFGRDCWGEISHYATLMEKLNRKWYDRMFF</sequence>
<evidence type="ECO:0000313" key="6">
    <source>
        <dbReference type="Proteomes" id="UP000006310"/>
    </source>
</evidence>
<accession>J7QZY2</accession>
<evidence type="ECO:0000256" key="3">
    <source>
        <dbReference type="ARBA" id="ARBA00022679"/>
    </source>
</evidence>
<dbReference type="Gene3D" id="3.90.550.10">
    <property type="entry name" value="Spore Coat Polysaccharide Biosynthesis Protein SpsA, Chain A"/>
    <property type="match status" value="1"/>
</dbReference>
<dbReference type="OMA" id="GWQKVDI"/>
<dbReference type="GO" id="GO:0000136">
    <property type="term" value="C:mannan polymerase complex"/>
    <property type="evidence" value="ECO:0007669"/>
    <property type="project" value="EnsemblFungi"/>
</dbReference>
<feature type="transmembrane region" description="Helical" evidence="4">
    <location>
        <begin position="46"/>
        <end position="64"/>
    </location>
</feature>
<dbReference type="STRING" id="1071383.J7QZY2"/>
<evidence type="ECO:0000256" key="4">
    <source>
        <dbReference type="SAM" id="Phobius"/>
    </source>
</evidence>
<dbReference type="GO" id="GO:0000917">
    <property type="term" value="P:division septum assembly"/>
    <property type="evidence" value="ECO:0007669"/>
    <property type="project" value="EnsemblFungi"/>
</dbReference>
<organism evidence="5 6">
    <name type="scientific">Huiozyma naganishii (strain ATCC MYA-139 / BCRC 22969 / CBS 8797 / KCTC 17520 / NBRC 10181 / NCYC 3082 / Yp74L-3)</name>
    <name type="common">Yeast</name>
    <name type="synonym">Kazachstania naganishii</name>
    <dbReference type="NCBI Taxonomy" id="1071383"/>
    <lineage>
        <taxon>Eukaryota</taxon>
        <taxon>Fungi</taxon>
        <taxon>Dikarya</taxon>
        <taxon>Ascomycota</taxon>
        <taxon>Saccharomycotina</taxon>
        <taxon>Saccharomycetes</taxon>
        <taxon>Saccharomycetales</taxon>
        <taxon>Saccharomycetaceae</taxon>
        <taxon>Huiozyma</taxon>
    </lineage>
</organism>
<protein>
    <submittedName>
        <fullName evidence="5">Uncharacterized protein</fullName>
    </submittedName>
</protein>
<keyword evidence="4" id="KW-0472">Membrane</keyword>
<keyword evidence="2" id="KW-0328">Glycosyltransferase</keyword>
<dbReference type="EMBL" id="HE978314">
    <property type="protein sequence ID" value="CCK68090.1"/>
    <property type="molecule type" value="Genomic_DNA"/>
</dbReference>
<evidence type="ECO:0000313" key="5">
    <source>
        <dbReference type="EMBL" id="CCK68090.1"/>
    </source>
</evidence>
<reference evidence="6" key="2">
    <citation type="submission" date="2012-08" db="EMBL/GenBank/DDBJ databases">
        <title>Genome sequence of Kazachstania naganishii.</title>
        <authorList>
            <person name="Gordon J.L."/>
            <person name="Armisen D."/>
            <person name="Proux-Wera E."/>
            <person name="OhEigeartaigh S.S."/>
            <person name="Byrne K.P."/>
            <person name="Wolfe K.H."/>
        </authorList>
    </citation>
    <scope>NUCLEOTIDE SEQUENCE [LARGE SCALE GENOMIC DNA]</scope>
    <source>
        <strain evidence="6">ATCC MYA-139 / BCRC 22969 / CBS 8797 / CCRC 22969 / KCTC 17520 / NBRC 10181 / NCYC 3082</strain>
    </source>
</reference>
<dbReference type="InterPro" id="IPR008630">
    <property type="entry name" value="Glyco_trans_34"/>
</dbReference>
<name>J7QZY2_HUIN7</name>
<dbReference type="GO" id="GO:0007114">
    <property type="term" value="P:cell budding"/>
    <property type="evidence" value="ECO:0007669"/>
    <property type="project" value="EnsemblFungi"/>
</dbReference>
<dbReference type="FunFam" id="3.90.550.10:FF:000117">
    <property type="entry name" value="Glycosyltransferase family 34 protein"/>
    <property type="match status" value="1"/>
</dbReference>
<keyword evidence="4" id="KW-1133">Transmembrane helix</keyword>
<proteinExistence type="inferred from homology"/>